<dbReference type="InterPro" id="IPR036388">
    <property type="entry name" value="WH-like_DNA-bd_sf"/>
</dbReference>
<gene>
    <name evidence="2" type="ORF">QBE54_00520</name>
</gene>
<organism evidence="2 3">
    <name type="scientific">Thermatribacter velox</name>
    <dbReference type="NCBI Taxonomy" id="3039681"/>
    <lineage>
        <taxon>Bacteria</taxon>
        <taxon>Pseudomonadati</taxon>
        <taxon>Atribacterota</taxon>
        <taxon>Atribacteria</taxon>
        <taxon>Atribacterales</taxon>
        <taxon>Thermatribacteraceae</taxon>
        <taxon>Thermatribacter</taxon>
    </lineage>
</organism>
<protein>
    <submittedName>
        <fullName evidence="2">Rrf2 family transcriptional regulator</fullName>
    </submittedName>
</protein>
<evidence type="ECO:0000313" key="3">
    <source>
        <dbReference type="Proteomes" id="UP001461341"/>
    </source>
</evidence>
<dbReference type="SUPFAM" id="SSF46785">
    <property type="entry name" value="Winged helix' DNA-binding domain"/>
    <property type="match status" value="1"/>
</dbReference>
<dbReference type="Proteomes" id="UP001461341">
    <property type="component" value="Chromosome"/>
</dbReference>
<dbReference type="EMBL" id="CP121689">
    <property type="protein sequence ID" value="WZL76249.1"/>
    <property type="molecule type" value="Genomic_DNA"/>
</dbReference>
<dbReference type="RefSeq" id="WP_369018407.1">
    <property type="nucleotide sequence ID" value="NZ_CP121689.1"/>
</dbReference>
<dbReference type="InterPro" id="IPR030489">
    <property type="entry name" value="TR_Rrf2-type_CS"/>
</dbReference>
<accession>A0ABZ2YEI4</accession>
<dbReference type="PROSITE" id="PS51197">
    <property type="entry name" value="HTH_RRF2_2"/>
    <property type="match status" value="1"/>
</dbReference>
<sequence>MLRLALNYGKGPVFLRDIAREEGVSEKYLSQLVIPLRSSSLIVSLRGSKGGYTLARSPREISLGEIVEVLEGGLDLVDCVHNPSLCERSKHCVTRDLWGELEESIREKLFSTTLQDLVERYLQKKNTPTYSI</sequence>
<keyword evidence="3" id="KW-1185">Reference proteome</keyword>
<reference evidence="2 3" key="1">
    <citation type="submission" date="2023-03" db="EMBL/GenBank/DDBJ databases">
        <title>Novel Species.</title>
        <authorList>
            <person name="Ma S."/>
        </authorList>
    </citation>
    <scope>NUCLEOTIDE SEQUENCE [LARGE SCALE GENOMIC DNA]</scope>
    <source>
        <strain evidence="2 3">B11</strain>
    </source>
</reference>
<dbReference type="PANTHER" id="PTHR33221:SF5">
    <property type="entry name" value="HTH-TYPE TRANSCRIPTIONAL REGULATOR ISCR"/>
    <property type="match status" value="1"/>
</dbReference>
<keyword evidence="1" id="KW-0238">DNA-binding</keyword>
<proteinExistence type="predicted"/>
<dbReference type="InterPro" id="IPR000944">
    <property type="entry name" value="Tscrpt_reg_Rrf2"/>
</dbReference>
<evidence type="ECO:0000256" key="1">
    <source>
        <dbReference type="ARBA" id="ARBA00023125"/>
    </source>
</evidence>
<dbReference type="Pfam" id="PF02082">
    <property type="entry name" value="Rrf2"/>
    <property type="match status" value="1"/>
</dbReference>
<dbReference type="PROSITE" id="PS01332">
    <property type="entry name" value="HTH_RRF2_1"/>
    <property type="match status" value="1"/>
</dbReference>
<dbReference type="Gene3D" id="1.10.10.10">
    <property type="entry name" value="Winged helix-like DNA-binding domain superfamily/Winged helix DNA-binding domain"/>
    <property type="match status" value="1"/>
</dbReference>
<name>A0ABZ2YEI4_9BACT</name>
<dbReference type="NCBIfam" id="TIGR00738">
    <property type="entry name" value="rrf2_super"/>
    <property type="match status" value="1"/>
</dbReference>
<dbReference type="InterPro" id="IPR036390">
    <property type="entry name" value="WH_DNA-bd_sf"/>
</dbReference>
<evidence type="ECO:0000313" key="2">
    <source>
        <dbReference type="EMBL" id="WZL76249.1"/>
    </source>
</evidence>
<dbReference type="PANTHER" id="PTHR33221">
    <property type="entry name" value="WINGED HELIX-TURN-HELIX TRANSCRIPTIONAL REGULATOR, RRF2 FAMILY"/>
    <property type="match status" value="1"/>
</dbReference>